<evidence type="ECO:0000256" key="1">
    <source>
        <dbReference type="ARBA" id="ARBA00004370"/>
    </source>
</evidence>
<name>A0ABT9ZV77_9BACI</name>
<reference evidence="4 5" key="1">
    <citation type="submission" date="2023-07" db="EMBL/GenBank/DDBJ databases">
        <title>Genomic Encyclopedia of Type Strains, Phase IV (KMG-IV): sequencing the most valuable type-strain genomes for metagenomic binning, comparative biology and taxonomic classification.</title>
        <authorList>
            <person name="Goeker M."/>
        </authorList>
    </citation>
    <scope>NUCLEOTIDE SEQUENCE [LARGE SCALE GENOMIC DNA]</scope>
    <source>
        <strain evidence="4 5">DSM 9768</strain>
    </source>
</reference>
<comment type="subcellular location">
    <subcellularLocation>
        <location evidence="1">Membrane</location>
    </subcellularLocation>
</comment>
<comment type="caution">
    <text evidence="4">The sequence shown here is derived from an EMBL/GenBank/DDBJ whole genome shotgun (WGS) entry which is preliminary data.</text>
</comment>
<evidence type="ECO:0000259" key="3">
    <source>
        <dbReference type="Pfam" id="PF00144"/>
    </source>
</evidence>
<evidence type="ECO:0000313" key="4">
    <source>
        <dbReference type="EMBL" id="MDQ0254035.1"/>
    </source>
</evidence>
<dbReference type="Proteomes" id="UP001230005">
    <property type="component" value="Unassembled WGS sequence"/>
</dbReference>
<dbReference type="EMBL" id="JAUSUG010000004">
    <property type="protein sequence ID" value="MDQ0254035.1"/>
    <property type="molecule type" value="Genomic_DNA"/>
</dbReference>
<dbReference type="Gene3D" id="3.40.710.10">
    <property type="entry name" value="DD-peptidase/beta-lactamase superfamily"/>
    <property type="match status" value="1"/>
</dbReference>
<proteinExistence type="predicted"/>
<dbReference type="PANTHER" id="PTHR46825:SF11">
    <property type="entry name" value="PENICILLIN-BINDING PROTEIN 4"/>
    <property type="match status" value="1"/>
</dbReference>
<protein>
    <submittedName>
        <fullName evidence="4">CubicO group peptidase (Beta-lactamase class C family)</fullName>
    </submittedName>
</protein>
<evidence type="ECO:0000313" key="5">
    <source>
        <dbReference type="Proteomes" id="UP001230005"/>
    </source>
</evidence>
<feature type="domain" description="Beta-lactamase-related" evidence="3">
    <location>
        <begin position="22"/>
        <end position="330"/>
    </location>
</feature>
<dbReference type="RefSeq" id="WP_307323417.1">
    <property type="nucleotide sequence ID" value="NZ_JAUSUG010000004.1"/>
</dbReference>
<evidence type="ECO:0000256" key="2">
    <source>
        <dbReference type="ARBA" id="ARBA00023136"/>
    </source>
</evidence>
<sequence length="349" mass="40654">MLSRSEIYEIVNNLHDRLPLSGVVYVKERNNIMFESGYGFANRADDIRNNVDTRFSIATGSKLFTAIAICQLVERGLFHFQTRLKDCLNFTFPNFDENITIHHLLTHTSGIHDYFDEDTMEDFEELWEERPMYNFKTLKDFLPLFQKNYMRCKPGERFHYNNAGYILLGLIIEEQTGLSFTDYIEKNIFKKCRMNSSGYFFLNQLPTNTAIGYIYDEKSASWRTNIYSIPIRGGADSGVFITAPDMVKFWEYLFKYKLLSKEFTKKLLTAYVQLNENEYYGYGLWITKIFNSIFNYHVKGHAPGISFHSAVYPALGLKIVVTSNQQEGPQLVIQEIEDSLIEPPKFPTI</sequence>
<keyword evidence="2" id="KW-0472">Membrane</keyword>
<organism evidence="4 5">
    <name type="scientific">Evansella vedderi</name>
    <dbReference type="NCBI Taxonomy" id="38282"/>
    <lineage>
        <taxon>Bacteria</taxon>
        <taxon>Bacillati</taxon>
        <taxon>Bacillota</taxon>
        <taxon>Bacilli</taxon>
        <taxon>Bacillales</taxon>
        <taxon>Bacillaceae</taxon>
        <taxon>Evansella</taxon>
    </lineage>
</organism>
<dbReference type="PANTHER" id="PTHR46825">
    <property type="entry name" value="D-ALANYL-D-ALANINE-CARBOXYPEPTIDASE/ENDOPEPTIDASE AMPH"/>
    <property type="match status" value="1"/>
</dbReference>
<keyword evidence="5" id="KW-1185">Reference proteome</keyword>
<dbReference type="InterPro" id="IPR001466">
    <property type="entry name" value="Beta-lactam-related"/>
</dbReference>
<dbReference type="Pfam" id="PF00144">
    <property type="entry name" value="Beta-lactamase"/>
    <property type="match status" value="1"/>
</dbReference>
<gene>
    <name evidence="4" type="ORF">J2S74_001408</name>
</gene>
<dbReference type="InterPro" id="IPR050491">
    <property type="entry name" value="AmpC-like"/>
</dbReference>
<dbReference type="InterPro" id="IPR012338">
    <property type="entry name" value="Beta-lactam/transpept-like"/>
</dbReference>
<dbReference type="SUPFAM" id="SSF56601">
    <property type="entry name" value="beta-lactamase/transpeptidase-like"/>
    <property type="match status" value="1"/>
</dbReference>
<accession>A0ABT9ZV77</accession>